<organism evidence="8 9">
    <name type="scientific">Dactylonectria macrodidyma</name>
    <dbReference type="NCBI Taxonomy" id="307937"/>
    <lineage>
        <taxon>Eukaryota</taxon>
        <taxon>Fungi</taxon>
        <taxon>Dikarya</taxon>
        <taxon>Ascomycota</taxon>
        <taxon>Pezizomycotina</taxon>
        <taxon>Sordariomycetes</taxon>
        <taxon>Hypocreomycetidae</taxon>
        <taxon>Hypocreales</taxon>
        <taxon>Nectriaceae</taxon>
        <taxon>Dactylonectria</taxon>
    </lineage>
</organism>
<dbReference type="AlphaFoldDB" id="A0A9P9DW75"/>
<evidence type="ECO:0000256" key="2">
    <source>
        <dbReference type="ARBA" id="ARBA00023002"/>
    </source>
</evidence>
<accession>A0A9P9DW75</accession>
<dbReference type="InterPro" id="IPR016163">
    <property type="entry name" value="Ald_DH_C"/>
</dbReference>
<evidence type="ECO:0000259" key="7">
    <source>
        <dbReference type="Pfam" id="PF00171"/>
    </source>
</evidence>
<dbReference type="FunFam" id="3.40.309.10:FF:000012">
    <property type="entry name" value="Betaine aldehyde dehydrogenase"/>
    <property type="match status" value="1"/>
</dbReference>
<dbReference type="Proteomes" id="UP000738349">
    <property type="component" value="Unassembled WGS sequence"/>
</dbReference>
<keyword evidence="2 6" id="KW-0560">Oxidoreductase</keyword>
<dbReference type="GO" id="GO:0004029">
    <property type="term" value="F:aldehyde dehydrogenase (NAD+) activity"/>
    <property type="evidence" value="ECO:0007669"/>
    <property type="project" value="UniProtKB-EC"/>
</dbReference>
<evidence type="ECO:0000256" key="1">
    <source>
        <dbReference type="ARBA" id="ARBA00009986"/>
    </source>
</evidence>
<sequence length="505" mass="54569">MADSTRYVSIRYRSFEISLPNGLKYKQPTGLFIDNEFVAAGGDKFAVINPATNEEVISLPGASEDDVDKAVAAARRAFEGEWSDLAAVERGAFLYKLAELIDRDRDLIASIDSFDNGKTYNDALEGDLDESYNVFRYYAGAADKITGRTIETSPAKLAYVLQEPLGVCGQIIPWNFPFMMLAWKVAPALACGNTVVLKPAEQTPLSALYFGNLVIEAGLPPGVVNIIPGIGSVSGKALAGHMDVDKIAFTGSTNTGRAIMKAAANNLKNITLECGGKSPSIVFEDADIDQAAKWCHTGIMYNQGQVCTSTSRIYVHEAVYEEFLKRFVEVTKENAKVGDPFNKETFQGPQISQVQYDKILGYIDDGKSAGARLLHGGSKHGSEGLFIQPTVFADTTEDMKIVQEEIFGPVVAIAKFSTEAEAIAKANDTSYGLAAALFTEKISKAHKVARKLQAGMVWINSSNDSHFGIPFGGYKSSGIGRELGQYALDAYTQSKAVHVNLGTQL</sequence>
<comment type="caution">
    <text evidence="8">The sequence shown here is derived from an EMBL/GenBank/DDBJ whole genome shotgun (WGS) entry which is preliminary data.</text>
</comment>
<dbReference type="EMBL" id="JAGMUV010000019">
    <property type="protein sequence ID" value="KAH7127635.1"/>
    <property type="molecule type" value="Genomic_DNA"/>
</dbReference>
<dbReference type="OrthoDB" id="310895at2759"/>
<evidence type="ECO:0000256" key="5">
    <source>
        <dbReference type="PROSITE-ProRule" id="PRU10007"/>
    </source>
</evidence>
<dbReference type="FunFam" id="3.40.605.10:FF:000001">
    <property type="entry name" value="Aldehyde dehydrogenase 1"/>
    <property type="match status" value="1"/>
</dbReference>
<feature type="active site" evidence="5">
    <location>
        <position position="273"/>
    </location>
</feature>
<dbReference type="SUPFAM" id="SSF53720">
    <property type="entry name" value="ALDH-like"/>
    <property type="match status" value="1"/>
</dbReference>
<comment type="catalytic activity">
    <reaction evidence="4">
        <text>an aldehyde + NAD(+) + H2O = a carboxylate + NADH + 2 H(+)</text>
        <dbReference type="Rhea" id="RHEA:16185"/>
        <dbReference type="ChEBI" id="CHEBI:15377"/>
        <dbReference type="ChEBI" id="CHEBI:15378"/>
        <dbReference type="ChEBI" id="CHEBI:17478"/>
        <dbReference type="ChEBI" id="CHEBI:29067"/>
        <dbReference type="ChEBI" id="CHEBI:57540"/>
        <dbReference type="ChEBI" id="CHEBI:57945"/>
        <dbReference type="EC" id="1.2.1.3"/>
    </reaction>
</comment>
<dbReference type="InterPro" id="IPR029510">
    <property type="entry name" value="Ald_DH_CS_GLU"/>
</dbReference>
<evidence type="ECO:0000313" key="9">
    <source>
        <dbReference type="Proteomes" id="UP000738349"/>
    </source>
</evidence>
<dbReference type="CDD" id="cd07144">
    <property type="entry name" value="ALDH_ALD2-YMR170C"/>
    <property type="match status" value="1"/>
</dbReference>
<evidence type="ECO:0000256" key="3">
    <source>
        <dbReference type="ARBA" id="ARBA00024226"/>
    </source>
</evidence>
<evidence type="ECO:0000256" key="6">
    <source>
        <dbReference type="RuleBase" id="RU003345"/>
    </source>
</evidence>
<reference evidence="8" key="1">
    <citation type="journal article" date="2021" name="Nat. Commun.">
        <title>Genetic determinants of endophytism in the Arabidopsis root mycobiome.</title>
        <authorList>
            <person name="Mesny F."/>
            <person name="Miyauchi S."/>
            <person name="Thiergart T."/>
            <person name="Pickel B."/>
            <person name="Atanasova L."/>
            <person name="Karlsson M."/>
            <person name="Huettel B."/>
            <person name="Barry K.W."/>
            <person name="Haridas S."/>
            <person name="Chen C."/>
            <person name="Bauer D."/>
            <person name="Andreopoulos W."/>
            <person name="Pangilinan J."/>
            <person name="LaButti K."/>
            <person name="Riley R."/>
            <person name="Lipzen A."/>
            <person name="Clum A."/>
            <person name="Drula E."/>
            <person name="Henrissat B."/>
            <person name="Kohler A."/>
            <person name="Grigoriev I.V."/>
            <person name="Martin F.M."/>
            <person name="Hacquard S."/>
        </authorList>
    </citation>
    <scope>NUCLEOTIDE SEQUENCE</scope>
    <source>
        <strain evidence="8">MPI-CAGE-AT-0147</strain>
    </source>
</reference>
<dbReference type="Gene3D" id="3.40.605.10">
    <property type="entry name" value="Aldehyde Dehydrogenase, Chain A, domain 1"/>
    <property type="match status" value="1"/>
</dbReference>
<gene>
    <name evidence="8" type="ORF">EDB81DRAFT_872029</name>
</gene>
<keyword evidence="9" id="KW-1185">Reference proteome</keyword>
<protein>
    <recommendedName>
        <fullName evidence="3">aldehyde dehydrogenase (NAD(+))</fullName>
        <ecNumber evidence="3">1.2.1.3</ecNumber>
    </recommendedName>
</protein>
<feature type="domain" description="Aldehyde dehydrogenase" evidence="7">
    <location>
        <begin position="38"/>
        <end position="497"/>
    </location>
</feature>
<dbReference type="FunFam" id="3.40.605.10:FF:000026">
    <property type="entry name" value="Aldehyde dehydrogenase, putative"/>
    <property type="match status" value="1"/>
</dbReference>
<dbReference type="Gene3D" id="3.40.309.10">
    <property type="entry name" value="Aldehyde Dehydrogenase, Chain A, domain 2"/>
    <property type="match status" value="1"/>
</dbReference>
<dbReference type="InterPro" id="IPR016162">
    <property type="entry name" value="Ald_DH_N"/>
</dbReference>
<dbReference type="InterPro" id="IPR016161">
    <property type="entry name" value="Ald_DH/histidinol_DH"/>
</dbReference>
<dbReference type="EC" id="1.2.1.3" evidence="3"/>
<dbReference type="Pfam" id="PF00171">
    <property type="entry name" value="Aldedh"/>
    <property type="match status" value="1"/>
</dbReference>
<dbReference type="PROSITE" id="PS00687">
    <property type="entry name" value="ALDEHYDE_DEHYDR_GLU"/>
    <property type="match status" value="1"/>
</dbReference>
<comment type="similarity">
    <text evidence="1 6">Belongs to the aldehyde dehydrogenase family.</text>
</comment>
<dbReference type="GO" id="GO:0046394">
    <property type="term" value="P:carboxylic acid biosynthetic process"/>
    <property type="evidence" value="ECO:0007669"/>
    <property type="project" value="UniProtKB-ARBA"/>
</dbReference>
<dbReference type="InterPro" id="IPR015590">
    <property type="entry name" value="Aldehyde_DH_dom"/>
</dbReference>
<dbReference type="PANTHER" id="PTHR11699">
    <property type="entry name" value="ALDEHYDE DEHYDROGENASE-RELATED"/>
    <property type="match status" value="1"/>
</dbReference>
<proteinExistence type="inferred from homology"/>
<evidence type="ECO:0000256" key="4">
    <source>
        <dbReference type="ARBA" id="ARBA00049194"/>
    </source>
</evidence>
<evidence type="ECO:0000313" key="8">
    <source>
        <dbReference type="EMBL" id="KAH7127635.1"/>
    </source>
</evidence>
<name>A0A9P9DW75_9HYPO</name>